<keyword evidence="4" id="KW-1185">Reference proteome</keyword>
<dbReference type="Proteomes" id="UP000309676">
    <property type="component" value="Unassembled WGS sequence"/>
</dbReference>
<protein>
    <submittedName>
        <fullName evidence="3">SRPBCC family protein</fullName>
    </submittedName>
</protein>
<accession>A0A5R9FY49</accession>
<evidence type="ECO:0000256" key="1">
    <source>
        <dbReference type="ARBA" id="ARBA00006817"/>
    </source>
</evidence>
<dbReference type="AlphaFoldDB" id="A0A5R9FY49"/>
<organism evidence="3 4">
    <name type="scientific">Paenibacillus antri</name>
    <dbReference type="NCBI Taxonomy" id="2582848"/>
    <lineage>
        <taxon>Bacteria</taxon>
        <taxon>Bacillati</taxon>
        <taxon>Bacillota</taxon>
        <taxon>Bacilli</taxon>
        <taxon>Bacillales</taxon>
        <taxon>Paenibacillaceae</taxon>
        <taxon>Paenibacillus</taxon>
    </lineage>
</organism>
<dbReference type="InterPro" id="IPR013538">
    <property type="entry name" value="ASHA1/2-like_C"/>
</dbReference>
<name>A0A5R9FY49_9BACL</name>
<evidence type="ECO:0000313" key="3">
    <source>
        <dbReference type="EMBL" id="TLS48967.1"/>
    </source>
</evidence>
<dbReference type="InterPro" id="IPR023393">
    <property type="entry name" value="START-like_dom_sf"/>
</dbReference>
<comment type="similarity">
    <text evidence="1">Belongs to the AHA1 family.</text>
</comment>
<evidence type="ECO:0000313" key="4">
    <source>
        <dbReference type="Proteomes" id="UP000309676"/>
    </source>
</evidence>
<reference evidence="3 4" key="1">
    <citation type="submission" date="2019-05" db="EMBL/GenBank/DDBJ databases">
        <authorList>
            <person name="Narsing Rao M.P."/>
            <person name="Li W.J."/>
        </authorList>
    </citation>
    <scope>NUCLEOTIDE SEQUENCE [LARGE SCALE GENOMIC DNA]</scope>
    <source>
        <strain evidence="3 4">SYSU_K30003</strain>
    </source>
</reference>
<dbReference type="RefSeq" id="WP_138197642.1">
    <property type="nucleotide sequence ID" value="NZ_VCIW01000026.1"/>
</dbReference>
<dbReference type="CDD" id="cd08899">
    <property type="entry name" value="SRPBCC_CalC_Aha1-like_6"/>
    <property type="match status" value="1"/>
</dbReference>
<dbReference type="SUPFAM" id="SSF55961">
    <property type="entry name" value="Bet v1-like"/>
    <property type="match status" value="1"/>
</dbReference>
<proteinExistence type="inferred from homology"/>
<dbReference type="Gene3D" id="3.30.530.20">
    <property type="match status" value="1"/>
</dbReference>
<sequence length="157" mass="17896">MLAKITKTESGHLAEFKRTLKHPPERVWAMLTVNEKLSTWFSELRIEDLREGGTISFDLGDGTFEEMKILELKPFSALEYTWGNDRVRFELSPAADGGTSLTLKEFIGEVNAHTPRDLAGWDVCLDVVEALLDDRDFGDRKTAWEPKYEAYKRALEG</sequence>
<evidence type="ECO:0000259" key="2">
    <source>
        <dbReference type="Pfam" id="PF08327"/>
    </source>
</evidence>
<dbReference type="Pfam" id="PF08327">
    <property type="entry name" value="AHSA1"/>
    <property type="match status" value="1"/>
</dbReference>
<feature type="domain" description="Activator of Hsp90 ATPase homologue 1/2-like C-terminal" evidence="2">
    <location>
        <begin position="22"/>
        <end position="132"/>
    </location>
</feature>
<comment type="caution">
    <text evidence="3">The sequence shown here is derived from an EMBL/GenBank/DDBJ whole genome shotgun (WGS) entry which is preliminary data.</text>
</comment>
<gene>
    <name evidence="3" type="ORF">FE782_27905</name>
</gene>
<dbReference type="EMBL" id="VCIW01000026">
    <property type="protein sequence ID" value="TLS48967.1"/>
    <property type="molecule type" value="Genomic_DNA"/>
</dbReference>
<dbReference type="OrthoDB" id="9803476at2"/>